<dbReference type="Pfam" id="PF13624">
    <property type="entry name" value="SurA_N_3"/>
    <property type="match status" value="1"/>
</dbReference>
<accession>D3UH79</accession>
<dbReference type="GO" id="GO:0005886">
    <property type="term" value="C:plasma membrane"/>
    <property type="evidence" value="ECO:0007669"/>
    <property type="project" value="UniProtKB-SubCell"/>
</dbReference>
<organism evidence="10 11">
    <name type="scientific">Helicobacter mustelae (strain ATCC 43772 / CCUG 25715 / CIP 103759 / LMG 18044 / NCTC 12198 / R85-136P)</name>
    <name type="common">Campylobacter mustelae</name>
    <dbReference type="NCBI Taxonomy" id="679897"/>
    <lineage>
        <taxon>Bacteria</taxon>
        <taxon>Pseudomonadati</taxon>
        <taxon>Campylobacterota</taxon>
        <taxon>Epsilonproteobacteria</taxon>
        <taxon>Campylobacterales</taxon>
        <taxon>Helicobacteraceae</taxon>
        <taxon>Helicobacter</taxon>
    </lineage>
</organism>
<keyword evidence="3 8" id="KW-0812">Transmembrane</keyword>
<evidence type="ECO:0000256" key="1">
    <source>
        <dbReference type="ARBA" id="ARBA00004401"/>
    </source>
</evidence>
<dbReference type="HOGENOM" id="CLU_552854_0_0_7"/>
<comment type="subcellular location">
    <subcellularLocation>
        <location evidence="1">Cell membrane</location>
        <topology evidence="1">Single-pass type II membrane protein</topology>
    </subcellularLocation>
</comment>
<evidence type="ECO:0000313" key="11">
    <source>
        <dbReference type="Proteomes" id="UP000001522"/>
    </source>
</evidence>
<proteinExistence type="inferred from homology"/>
<dbReference type="STRING" id="679897.HMU05900"/>
<dbReference type="PANTHER" id="PTHR47529">
    <property type="entry name" value="PEPTIDYL-PROLYL CIS-TRANS ISOMERASE D"/>
    <property type="match status" value="1"/>
</dbReference>
<evidence type="ECO:0000256" key="8">
    <source>
        <dbReference type="SAM" id="Phobius"/>
    </source>
</evidence>
<protein>
    <submittedName>
        <fullName evidence="10">Putative periplasmic protein</fullName>
    </submittedName>
</protein>
<dbReference type="Gene3D" id="1.10.4030.10">
    <property type="entry name" value="Porin chaperone SurA, peptide-binding domain"/>
    <property type="match status" value="1"/>
</dbReference>
<evidence type="ECO:0000256" key="7">
    <source>
        <dbReference type="ARBA" id="ARBA00038408"/>
    </source>
</evidence>
<evidence type="ECO:0000256" key="3">
    <source>
        <dbReference type="ARBA" id="ARBA00022692"/>
    </source>
</evidence>
<dbReference type="SUPFAM" id="SSF109998">
    <property type="entry name" value="Triger factor/SurA peptide-binding domain-like"/>
    <property type="match status" value="1"/>
</dbReference>
<evidence type="ECO:0000256" key="5">
    <source>
        <dbReference type="ARBA" id="ARBA00023136"/>
    </source>
</evidence>
<name>D3UH79_HELM1</name>
<dbReference type="InterPro" id="IPR000297">
    <property type="entry name" value="PPIase_PpiC"/>
</dbReference>
<dbReference type="AlphaFoldDB" id="D3UH79"/>
<evidence type="ECO:0000256" key="6">
    <source>
        <dbReference type="ARBA" id="ARBA00023186"/>
    </source>
</evidence>
<sequence length="490" mass="56662">MLEWMQRHKKYLVVTIWVSVIALVFAGMVGWNPSDISFAGNNVAKVGKIKISDQEFQYTFQRVFNEYNQMVGGDLDMDQAKNFQLDNITLQQLIQKAQLQNFALDLGLRVQDREIIEVIEKNESFQRDGTFDKKLYREVLKNNNLNVKFFEQSVRDSLLIQKLLEFFPASTTQLERRSIGGSIALTDTIEYEVLSTSPIKQQITEQKLKDFWEKNKANYTNPATVTLEIAKISPSKQEFDNSSLQNFYNENKTLYLDSNGQLQDFSKVEKKVQADYQDQKAKESALRLKPKFRKNELKDLKTQKLTIALDEKLSADTITQLKDARIGDTINPILYQGDYVIGNVITKQEKNTKDFASAKEQARKDLQKQIMLEELKALAQKQLPNFKGKTIKINNLGEIDFSNLDKKHAPLVIRNIFLSSEKSGVVLLDSQAFLYRITKQELPNQIPENVVPIVQNIKNQYISQELLNYVSKKYPAKIYNNHQLENRRIH</sequence>
<dbReference type="EMBL" id="FN555004">
    <property type="protein sequence ID" value="CBG39851.1"/>
    <property type="molecule type" value="Genomic_DNA"/>
</dbReference>
<gene>
    <name evidence="10" type="ordered locus">HMU05900</name>
</gene>
<evidence type="ECO:0000313" key="10">
    <source>
        <dbReference type="EMBL" id="CBG39851.1"/>
    </source>
</evidence>
<dbReference type="GO" id="GO:0003755">
    <property type="term" value="F:peptidyl-prolyl cis-trans isomerase activity"/>
    <property type="evidence" value="ECO:0007669"/>
    <property type="project" value="InterPro"/>
</dbReference>
<evidence type="ECO:0000256" key="2">
    <source>
        <dbReference type="ARBA" id="ARBA00022475"/>
    </source>
</evidence>
<dbReference type="PANTHER" id="PTHR47529:SF1">
    <property type="entry name" value="PERIPLASMIC CHAPERONE PPID"/>
    <property type="match status" value="1"/>
</dbReference>
<dbReference type="RefSeq" id="WP_013022935.1">
    <property type="nucleotide sequence ID" value="NC_013949.1"/>
</dbReference>
<dbReference type="InterPro" id="IPR052029">
    <property type="entry name" value="PpiD_chaperone"/>
</dbReference>
<reference evidence="10 11" key="1">
    <citation type="journal article" date="2010" name="BMC Genomics">
        <title>Comparative genomics and proteomics of Helicobacter mustelae, an ulcerogenic and carcinogenic gastric pathogen.</title>
        <authorList>
            <person name="O'Toole P.W."/>
            <person name="Snelling W.J."/>
            <person name="Canchaya C."/>
            <person name="Forde B.M."/>
            <person name="Hardie K.R."/>
            <person name="Josenhans C."/>
            <person name="Graham R.L.J."/>
            <person name="McMullan G."/>
            <person name="Parkhill J."/>
            <person name="Belda E."/>
            <person name="Bentley S.D."/>
        </authorList>
    </citation>
    <scope>NUCLEOTIDE SEQUENCE [LARGE SCALE GENOMIC DNA]</scope>
    <source>
        <strain evidence="11">ATCC 43772 / LMG 18044 / NCTC 12198 / 12198</strain>
    </source>
</reference>
<feature type="domain" description="PpiC" evidence="9">
    <location>
        <begin position="240"/>
        <end position="360"/>
    </location>
</feature>
<keyword evidence="5 8" id="KW-0472">Membrane</keyword>
<dbReference type="Proteomes" id="UP000001522">
    <property type="component" value="Chromosome"/>
</dbReference>
<dbReference type="KEGG" id="hms:HMU05900"/>
<keyword evidence="2" id="KW-1003">Cell membrane</keyword>
<feature type="transmembrane region" description="Helical" evidence="8">
    <location>
        <begin position="12"/>
        <end position="31"/>
    </location>
</feature>
<evidence type="ECO:0000256" key="4">
    <source>
        <dbReference type="ARBA" id="ARBA00022989"/>
    </source>
</evidence>
<comment type="similarity">
    <text evidence="7">Belongs to the PpiD chaperone family.</text>
</comment>
<dbReference type="InterPro" id="IPR027304">
    <property type="entry name" value="Trigger_fact/SurA_dom_sf"/>
</dbReference>
<keyword evidence="4 8" id="KW-1133">Transmembrane helix</keyword>
<evidence type="ECO:0000259" key="9">
    <source>
        <dbReference type="Pfam" id="PF13145"/>
    </source>
</evidence>
<keyword evidence="11" id="KW-1185">Reference proteome</keyword>
<dbReference type="eggNOG" id="COG0760">
    <property type="taxonomic scope" value="Bacteria"/>
</dbReference>
<dbReference type="Pfam" id="PF13145">
    <property type="entry name" value="Rotamase_2"/>
    <property type="match status" value="1"/>
</dbReference>
<keyword evidence="6" id="KW-0143">Chaperone</keyword>